<dbReference type="EMBL" id="BJXB01000001">
    <property type="protein sequence ID" value="GEM44612.1"/>
    <property type="molecule type" value="Genomic_DNA"/>
</dbReference>
<organism evidence="1 2">
    <name type="scientific">Deinococcus cellulosilyticus (strain DSM 18568 / NBRC 106333 / KACC 11606 / 5516J-15)</name>
    <dbReference type="NCBI Taxonomy" id="1223518"/>
    <lineage>
        <taxon>Bacteria</taxon>
        <taxon>Thermotogati</taxon>
        <taxon>Deinococcota</taxon>
        <taxon>Deinococci</taxon>
        <taxon>Deinococcales</taxon>
        <taxon>Deinococcaceae</taxon>
        <taxon>Deinococcus</taxon>
    </lineage>
</organism>
<keyword evidence="2" id="KW-1185">Reference proteome</keyword>
<reference evidence="1 2" key="1">
    <citation type="submission" date="2019-07" db="EMBL/GenBank/DDBJ databases">
        <title>Whole genome shotgun sequence of Deinococcus cellulosilyticus NBRC 106333.</title>
        <authorList>
            <person name="Hosoyama A."/>
            <person name="Uohara A."/>
            <person name="Ohji S."/>
            <person name="Ichikawa N."/>
        </authorList>
    </citation>
    <scope>NUCLEOTIDE SEQUENCE [LARGE SCALE GENOMIC DNA]</scope>
    <source>
        <strain evidence="1 2">NBRC 106333</strain>
    </source>
</reference>
<dbReference type="AlphaFoldDB" id="A0A511MVL0"/>
<protein>
    <submittedName>
        <fullName evidence="1">Uncharacterized protein</fullName>
    </submittedName>
</protein>
<evidence type="ECO:0000313" key="2">
    <source>
        <dbReference type="Proteomes" id="UP000321306"/>
    </source>
</evidence>
<gene>
    <name evidence="1" type="ORF">DC3_02470</name>
</gene>
<proteinExistence type="predicted"/>
<evidence type="ECO:0000313" key="1">
    <source>
        <dbReference type="EMBL" id="GEM44612.1"/>
    </source>
</evidence>
<name>A0A511MVL0_DEIC1</name>
<comment type="caution">
    <text evidence="1">The sequence shown here is derived from an EMBL/GenBank/DDBJ whole genome shotgun (WGS) entry which is preliminary data.</text>
</comment>
<accession>A0A511MVL0</accession>
<sequence length="90" mass="9061">MATPTQALVVDSTAAMETRAVELASVEAPGASPEVSKVGTVGVRVEARATTVAVEARDPSNQASKLRRLSSASAFLKNILTGSHPAGASG</sequence>
<dbReference type="Proteomes" id="UP000321306">
    <property type="component" value="Unassembled WGS sequence"/>
</dbReference>